<dbReference type="RefSeq" id="WP_136530059.1">
    <property type="nucleotide sequence ID" value="NZ_STGX01000008.1"/>
</dbReference>
<accession>A0A4S8PDJ6</accession>
<evidence type="ECO:0000256" key="1">
    <source>
        <dbReference type="SAM" id="MobiDB-lite"/>
    </source>
</evidence>
<comment type="caution">
    <text evidence="3">The sequence shown here is derived from an EMBL/GenBank/DDBJ whole genome shotgun (WGS) entry which is preliminary data.</text>
</comment>
<dbReference type="Proteomes" id="UP000305792">
    <property type="component" value="Unassembled WGS sequence"/>
</dbReference>
<keyword evidence="3" id="KW-0808">Transferase</keyword>
<keyword evidence="3" id="KW-0489">Methyltransferase</keyword>
<protein>
    <submittedName>
        <fullName evidence="3">Class I SAM-dependent methyltransferase</fullName>
    </submittedName>
</protein>
<keyword evidence="4" id="KW-1185">Reference proteome</keyword>
<dbReference type="GO" id="GO:0032259">
    <property type="term" value="P:methylation"/>
    <property type="evidence" value="ECO:0007669"/>
    <property type="project" value="UniProtKB-KW"/>
</dbReference>
<name>A0A4S8PDJ6_9ACTN</name>
<dbReference type="InterPro" id="IPR013216">
    <property type="entry name" value="Methyltransf_11"/>
</dbReference>
<reference evidence="3 4" key="1">
    <citation type="journal article" date="2018" name="Int. J. Syst. Evol. Microbiol.">
        <title>Glycomyces paridis sp. nov., isolated from the medicinal plant Paris polyphylla.</title>
        <authorList>
            <person name="Fang X.M."/>
            <person name="Bai J.L."/>
            <person name="Su J."/>
            <person name="Zhao L.L."/>
            <person name="Liu H.Y."/>
            <person name="Ma B.P."/>
            <person name="Zhang Y.Q."/>
            <person name="Yu L.Y."/>
        </authorList>
    </citation>
    <scope>NUCLEOTIDE SEQUENCE [LARGE SCALE GENOMIC DNA]</scope>
    <source>
        <strain evidence="3 4">CPCC 204357</strain>
    </source>
</reference>
<dbReference type="Pfam" id="PF08241">
    <property type="entry name" value="Methyltransf_11"/>
    <property type="match status" value="1"/>
</dbReference>
<evidence type="ECO:0000259" key="2">
    <source>
        <dbReference type="Pfam" id="PF08241"/>
    </source>
</evidence>
<evidence type="ECO:0000313" key="3">
    <source>
        <dbReference type="EMBL" id="THV28448.1"/>
    </source>
</evidence>
<organism evidence="3 4">
    <name type="scientific">Glycomyces paridis</name>
    <dbReference type="NCBI Taxonomy" id="2126555"/>
    <lineage>
        <taxon>Bacteria</taxon>
        <taxon>Bacillati</taxon>
        <taxon>Actinomycetota</taxon>
        <taxon>Actinomycetes</taxon>
        <taxon>Glycomycetales</taxon>
        <taxon>Glycomycetaceae</taxon>
        <taxon>Glycomyces</taxon>
    </lineage>
</organism>
<sequence length="258" mass="27591">MGPRAADGSAGDADYGRIGAGYRDHRLPEPEFARAILTALGPARTVVNVGAGAGSYEPADREVTPVEPSASMRAQRPAHLAPAVDATAEALPFPDDAFDAAMTSFSAHQWRDLEAGLAELRRVARGPVVVLTCDPELMERYWLAEYAPEVLAGGARRYPSVDRLAAGLGGTVDVTPLPIPLACTDGFGEAYYGRPEKFLDPAVRKAMSSWSFITEPAADRAVARLRADLADGTWDDRHGHLRTTPHYKGSLILLTATP</sequence>
<feature type="domain" description="Methyltransferase type 11" evidence="2">
    <location>
        <begin position="48"/>
        <end position="125"/>
    </location>
</feature>
<dbReference type="SUPFAM" id="SSF53335">
    <property type="entry name" value="S-adenosyl-L-methionine-dependent methyltransferases"/>
    <property type="match status" value="1"/>
</dbReference>
<dbReference type="AlphaFoldDB" id="A0A4S8PDJ6"/>
<gene>
    <name evidence="3" type="ORF">E9998_12675</name>
</gene>
<dbReference type="InterPro" id="IPR029063">
    <property type="entry name" value="SAM-dependent_MTases_sf"/>
</dbReference>
<dbReference type="EMBL" id="STGX01000008">
    <property type="protein sequence ID" value="THV28448.1"/>
    <property type="molecule type" value="Genomic_DNA"/>
</dbReference>
<dbReference type="OrthoDB" id="9809391at2"/>
<dbReference type="Gene3D" id="3.40.50.150">
    <property type="entry name" value="Vaccinia Virus protein VP39"/>
    <property type="match status" value="1"/>
</dbReference>
<feature type="region of interest" description="Disordered" evidence="1">
    <location>
        <begin position="57"/>
        <end position="76"/>
    </location>
</feature>
<proteinExistence type="predicted"/>
<dbReference type="GO" id="GO:0008757">
    <property type="term" value="F:S-adenosylmethionine-dependent methyltransferase activity"/>
    <property type="evidence" value="ECO:0007669"/>
    <property type="project" value="InterPro"/>
</dbReference>
<evidence type="ECO:0000313" key="4">
    <source>
        <dbReference type="Proteomes" id="UP000305792"/>
    </source>
</evidence>